<feature type="region of interest" description="Disordered" evidence="11">
    <location>
        <begin position="1586"/>
        <end position="1607"/>
    </location>
</feature>
<keyword evidence="6 10" id="KW-0175">Coiled coil</keyword>
<dbReference type="CDD" id="cd01365">
    <property type="entry name" value="KISc_KIF1A_KIF1B"/>
    <property type="match status" value="1"/>
</dbReference>
<feature type="region of interest" description="Disordered" evidence="11">
    <location>
        <begin position="1622"/>
        <end position="1743"/>
    </location>
</feature>
<dbReference type="InterPro" id="IPR022164">
    <property type="entry name" value="Kinesin-like"/>
</dbReference>
<protein>
    <recommendedName>
        <fullName evidence="16">Kinesin-like protein KIF13A</fullName>
    </recommendedName>
</protein>
<evidence type="ECO:0000313" key="15">
    <source>
        <dbReference type="Proteomes" id="UP001359485"/>
    </source>
</evidence>
<keyword evidence="15" id="KW-1185">Reference proteome</keyword>
<dbReference type="PROSITE" id="PS50067">
    <property type="entry name" value="KINESIN_MOTOR_2"/>
    <property type="match status" value="1"/>
</dbReference>
<dbReference type="SMART" id="SM00129">
    <property type="entry name" value="KISc"/>
    <property type="match status" value="1"/>
</dbReference>
<evidence type="ECO:0000256" key="1">
    <source>
        <dbReference type="ARBA" id="ARBA00004245"/>
    </source>
</evidence>
<dbReference type="SUPFAM" id="SSF74924">
    <property type="entry name" value="Cap-Gly domain"/>
    <property type="match status" value="1"/>
</dbReference>
<feature type="domain" description="CAP-Gly" evidence="13">
    <location>
        <begin position="1809"/>
        <end position="1851"/>
    </location>
</feature>
<feature type="compositionally biased region" description="Basic and acidic residues" evidence="11">
    <location>
        <begin position="1871"/>
        <end position="1887"/>
    </location>
</feature>
<dbReference type="Pfam" id="PF00498">
    <property type="entry name" value="FHA"/>
    <property type="match status" value="1"/>
</dbReference>
<feature type="region of interest" description="Disordered" evidence="11">
    <location>
        <begin position="1506"/>
        <end position="1559"/>
    </location>
</feature>
<evidence type="ECO:0000256" key="2">
    <source>
        <dbReference type="ARBA" id="ARBA00022490"/>
    </source>
</evidence>
<feature type="compositionally biased region" description="Polar residues" evidence="11">
    <location>
        <begin position="1639"/>
        <end position="1657"/>
    </location>
</feature>
<keyword evidence="4 9" id="KW-0547">Nucleotide-binding</keyword>
<comment type="similarity">
    <text evidence="9">Belongs to the TRAFAC class myosin-kinesin ATPase superfamily. Kinesin family.</text>
</comment>
<evidence type="ECO:0000256" key="4">
    <source>
        <dbReference type="ARBA" id="ARBA00022741"/>
    </source>
</evidence>
<dbReference type="InterPro" id="IPR001752">
    <property type="entry name" value="Kinesin_motor_dom"/>
</dbReference>
<organism evidence="14 15">
    <name type="scientific">Polyplax serrata</name>
    <name type="common">Common mouse louse</name>
    <dbReference type="NCBI Taxonomy" id="468196"/>
    <lineage>
        <taxon>Eukaryota</taxon>
        <taxon>Metazoa</taxon>
        <taxon>Ecdysozoa</taxon>
        <taxon>Arthropoda</taxon>
        <taxon>Hexapoda</taxon>
        <taxon>Insecta</taxon>
        <taxon>Pterygota</taxon>
        <taxon>Neoptera</taxon>
        <taxon>Paraneoptera</taxon>
        <taxon>Psocodea</taxon>
        <taxon>Troctomorpha</taxon>
        <taxon>Phthiraptera</taxon>
        <taxon>Anoplura</taxon>
        <taxon>Polyplacidae</taxon>
        <taxon>Polyplax</taxon>
    </lineage>
</organism>
<evidence type="ECO:0000313" key="14">
    <source>
        <dbReference type="EMBL" id="KAK6630303.1"/>
    </source>
</evidence>
<dbReference type="PANTHER" id="PTHR47117">
    <property type="entry name" value="STAR-RELATED LIPID TRANSFER PROTEIN 9"/>
    <property type="match status" value="1"/>
</dbReference>
<feature type="region of interest" description="Disordered" evidence="11">
    <location>
        <begin position="1897"/>
        <end position="1921"/>
    </location>
</feature>
<dbReference type="SMART" id="SM00240">
    <property type="entry name" value="FHA"/>
    <property type="match status" value="1"/>
</dbReference>
<dbReference type="PROSITE" id="PS00411">
    <property type="entry name" value="KINESIN_MOTOR_1"/>
    <property type="match status" value="1"/>
</dbReference>
<dbReference type="SUPFAM" id="SSF49879">
    <property type="entry name" value="SMAD/FHA domain"/>
    <property type="match status" value="1"/>
</dbReference>
<keyword evidence="3" id="KW-0493">Microtubule</keyword>
<sequence length="1921" mass="213479">MDQNQTVLYHPSHDKIERKQPKTFAFDHCFYSCDPGGENFASQEIVFDSLGRDILDNAFKGYNACIFAYGQTGSGKSYTMMGSLEQKGIIPRLCDSLFDTISKQESCELSYKVEVSYMEIYNERVHDLLDPKPNKQSLKVREHNVLGPYVDGLSQLAVTSFQDIDNLMTEGNKSRTVAATNMNSESSRSHAVFSVILTQTLTDSQSGVSGEKVSRMSLVDLAGSERAVKTGAVGDRLKEGSNINKSLTTLGLVISKLADQSNAASKNKDKFVPYRDSVLTWLLKDNLGGNSKTVMVATISPSVDNYEETLSTLRYADRAKRIVNHAVVNEDPNARIIRELRQEVEALREMLKQACVASPLGVSAENRREDLTEKLSESERLVKEMSQTWEEKLRKTERLQQERQQALEKMGISVQDSGIMVEKNKYYLVNLNADPSLNELLVYYLKERTLVGSKNCDIQLSGLGIQQEHCIIDITDGSVVLTPLSNARSYVNGTAVLTSTVLHHGDRILWGNHHFFRVNCPKSTHSEPQTPAQNLDYDFAREELMMNDLSNDPIQTAIARLERQHEEDKQVALEKQRQEYERQFQQLRNILSPSTPYAPYAPFDPFRPGRITPCTPGTAQMRVDKWAQDRDEMFRRSLGQLKQDIVKANALVQEANFLAEETGRMTKFSVTLQIPPANLGPNRKRGAFVSEPAILVKRKGMGSQVWSMEKLENKLIDMRELYEESERNDFQAQEKVQDKSHDPFYETQENHNLIGVANVFLEALFHDVKLDYHTPIISQQGEVAGRLQVELCKISGKFPQDRMCEAASESSGDSNESVDDEANGTGTIVCRVTIKQASGLPLSLSNFVFCHYHFWGDSEPIAVPPVVSPEVPTTPQPASITFKFDHTMDFTVPVTEEFIEHCAEGALSIEVWGHRSAGFSRLKPGWEVEQQQLAKARSLADRWSELTRKIELLVEIQELTEQGEYSSVEVVPKPEIPTGGVYQLRQGQQRRIQVRVRPVQHSGTLPIICQSVVSIAIGSVCNRSRLQKPLDSYQEEDLTRLREKWSDALMRRRHYLDQQIQKLINKQDKTEQDIEREQSLVDQWVSLTEERNAVLVPGAESGIPGAPADWSPPPGMEPHIPVLFLDLNADDLSTSKTNEDEVSLAGINSILPKEHGNKFYNLPIIKHLEKDVSAVAAWDSSIHDSVHLNKVTDPNERVYLILKTTVRLSHPAPMDLILRKRLSLNIYKRQSITDRLIKKIVRSDVLAHTAVTYQVVSNIPKASEELENRESLAQMAASGEDSNFADGETYIEKYTRGVSAVESILTLDRLRQSVAVKELLQAQGQPLMRKTASVPNFSQMLSRFDSSSLSDFQVCRSESVSELCHAAGEDPPPTKQFGIGDGLVESDPGGAVTPRVALRSRHHTFLYTLTPCFAQQPQLLTRSLGFSTCPSQAFRVTIGAGVLPRCPSCQNGTLVDPLVVVGSCVVSLSVLTSLCHDQLDRVSEVVSSPNPKLGLRMTTLHEEHGHAMSPVEDGDEDDVSDKEVDTSDGTKTLTPKTVEGSPKSVAGEEGTVEEESKCVVDPKDDWKERDRMRKLTTSRTLDSLSDIQIQGTRMGTPSTSSGYGSAAVSTSNLLSEDSLSIRSISVDDSPEGDGKSYMTEETSTTVNNKLSQPANAGTVSSVNQTTQVVPNRSSEIGAKSGPNPEGSNEPKKFLTVNERFDGGSSSKSVSGDESANEGSSVVSTKLPPGKVVKRKKTPNSKVANNVHRASFPMVAPVLPESKTGNNLVNGSGSVERLDEVDTTVPDWVVVGESVLIRPYNTSGVVAFLGSTEFAPGTWVGVELDAPTGKNDGEIQGVRYFTCKPKHGIFVRADKLILDKRGRAMRQYKSMDQAEHSMRRSTSRGERGSVDIAQIEESRRRNQCNRKIHTDEMTRAQRWQNR</sequence>
<feature type="coiled-coil region" evidence="10">
    <location>
        <begin position="558"/>
        <end position="590"/>
    </location>
</feature>
<keyword evidence="8" id="KW-0206">Cytoskeleton</keyword>
<keyword evidence="7 9" id="KW-0505">Motor protein</keyword>
<dbReference type="Pfam" id="PF01302">
    <property type="entry name" value="CAP_GLY"/>
    <property type="match status" value="1"/>
</dbReference>
<evidence type="ECO:0000256" key="3">
    <source>
        <dbReference type="ARBA" id="ARBA00022701"/>
    </source>
</evidence>
<evidence type="ECO:0000256" key="5">
    <source>
        <dbReference type="ARBA" id="ARBA00022840"/>
    </source>
</evidence>
<dbReference type="InterPro" id="IPR019821">
    <property type="entry name" value="Kinesin_motor_CS"/>
</dbReference>
<dbReference type="InterPro" id="IPR008984">
    <property type="entry name" value="SMAD_FHA_dom_sf"/>
</dbReference>
<evidence type="ECO:0008006" key="16">
    <source>
        <dbReference type="Google" id="ProtNLM"/>
    </source>
</evidence>
<evidence type="ECO:0000256" key="6">
    <source>
        <dbReference type="ARBA" id="ARBA00023054"/>
    </source>
</evidence>
<evidence type="ECO:0000259" key="13">
    <source>
        <dbReference type="PROSITE" id="PS50245"/>
    </source>
</evidence>
<reference evidence="14 15" key="1">
    <citation type="submission" date="2023-09" db="EMBL/GenBank/DDBJ databases">
        <title>Genomes of two closely related lineages of the louse Polyplax serrata with different host specificities.</title>
        <authorList>
            <person name="Martinu J."/>
            <person name="Tarabai H."/>
            <person name="Stefka J."/>
            <person name="Hypsa V."/>
        </authorList>
    </citation>
    <scope>NUCLEOTIDE SEQUENCE [LARGE SCALE GENOMIC DNA]</scope>
    <source>
        <strain evidence="14">98ZLc_SE</strain>
    </source>
</reference>
<dbReference type="Proteomes" id="UP001359485">
    <property type="component" value="Unassembled WGS sequence"/>
</dbReference>
<dbReference type="Gene3D" id="2.30.30.190">
    <property type="entry name" value="CAP Gly-rich-like domain"/>
    <property type="match status" value="1"/>
</dbReference>
<feature type="domain" description="Kinesin motor" evidence="12">
    <location>
        <begin position="1"/>
        <end position="322"/>
    </location>
</feature>
<dbReference type="Pfam" id="PF00225">
    <property type="entry name" value="Kinesin"/>
    <property type="match status" value="1"/>
</dbReference>
<dbReference type="InterPro" id="IPR032405">
    <property type="entry name" value="Kinesin_assoc"/>
</dbReference>
<dbReference type="SUPFAM" id="SSF52540">
    <property type="entry name" value="P-loop containing nucleoside triphosphate hydrolases"/>
    <property type="match status" value="1"/>
</dbReference>
<dbReference type="Gene3D" id="3.40.850.10">
    <property type="entry name" value="Kinesin motor domain"/>
    <property type="match status" value="1"/>
</dbReference>
<dbReference type="InterPro" id="IPR000253">
    <property type="entry name" value="FHA_dom"/>
</dbReference>
<accession>A0ABR1AWJ6</accession>
<evidence type="ECO:0000259" key="12">
    <source>
        <dbReference type="PROSITE" id="PS50067"/>
    </source>
</evidence>
<evidence type="ECO:0000256" key="11">
    <source>
        <dbReference type="SAM" id="MobiDB-lite"/>
    </source>
</evidence>
<evidence type="ECO:0000256" key="8">
    <source>
        <dbReference type="ARBA" id="ARBA00023212"/>
    </source>
</evidence>
<dbReference type="InterPro" id="IPR036961">
    <property type="entry name" value="Kinesin_motor_dom_sf"/>
</dbReference>
<dbReference type="InterPro" id="IPR036859">
    <property type="entry name" value="CAP-Gly_dom_sf"/>
</dbReference>
<feature type="coiled-coil region" evidence="10">
    <location>
        <begin position="337"/>
        <end position="388"/>
    </location>
</feature>
<comment type="subcellular location">
    <subcellularLocation>
        <location evidence="1">Cytoplasm</location>
        <location evidence="1">Cytoskeleton</location>
    </subcellularLocation>
</comment>
<dbReference type="CDD" id="cd22706">
    <property type="entry name" value="FHA_KIF13"/>
    <property type="match status" value="1"/>
</dbReference>
<comment type="caution">
    <text evidence="14">The sequence shown here is derived from an EMBL/GenBank/DDBJ whole genome shotgun (WGS) entry which is preliminary data.</text>
</comment>
<dbReference type="Pfam" id="PF16183">
    <property type="entry name" value="Kinesin_assoc"/>
    <property type="match status" value="1"/>
</dbReference>
<proteinExistence type="inferred from homology"/>
<dbReference type="SMART" id="SM01052">
    <property type="entry name" value="CAP_GLY"/>
    <property type="match status" value="1"/>
</dbReference>
<dbReference type="Pfam" id="PF12473">
    <property type="entry name" value="DUF3694"/>
    <property type="match status" value="2"/>
</dbReference>
<name>A0ABR1AWJ6_POLSC</name>
<dbReference type="Gene3D" id="6.10.250.2520">
    <property type="match status" value="1"/>
</dbReference>
<dbReference type="InterPro" id="IPR000938">
    <property type="entry name" value="CAP-Gly_domain"/>
</dbReference>
<dbReference type="PRINTS" id="PR00380">
    <property type="entry name" value="KINESINHEAVY"/>
</dbReference>
<keyword evidence="2" id="KW-0963">Cytoplasm</keyword>
<feature type="binding site" evidence="9">
    <location>
        <begin position="70"/>
        <end position="77"/>
    </location>
    <ligand>
        <name>ATP</name>
        <dbReference type="ChEBI" id="CHEBI:30616"/>
    </ligand>
</feature>
<feature type="compositionally biased region" description="Low complexity" evidence="11">
    <location>
        <begin position="1658"/>
        <end position="1669"/>
    </location>
</feature>
<evidence type="ECO:0000256" key="9">
    <source>
        <dbReference type="PROSITE-ProRule" id="PRU00283"/>
    </source>
</evidence>
<gene>
    <name evidence="14" type="ORF">RUM44_004970</name>
</gene>
<feature type="region of interest" description="Disordered" evidence="11">
    <location>
        <begin position="1868"/>
        <end position="1887"/>
    </location>
</feature>
<feature type="compositionally biased region" description="Low complexity" evidence="11">
    <location>
        <begin position="1702"/>
        <end position="1713"/>
    </location>
</feature>
<dbReference type="PROSITE" id="PS50245">
    <property type="entry name" value="CAP_GLY_2"/>
    <property type="match status" value="1"/>
</dbReference>
<dbReference type="InterPro" id="IPR027417">
    <property type="entry name" value="P-loop_NTPase"/>
</dbReference>
<dbReference type="InterPro" id="IPR022140">
    <property type="entry name" value="Kinesin-like_KIF1-typ"/>
</dbReference>
<dbReference type="Gene3D" id="2.60.200.20">
    <property type="match status" value="1"/>
</dbReference>
<evidence type="ECO:0000256" key="10">
    <source>
        <dbReference type="SAM" id="Coils"/>
    </source>
</evidence>
<dbReference type="EMBL" id="JAWJWF010000008">
    <property type="protein sequence ID" value="KAK6630303.1"/>
    <property type="molecule type" value="Genomic_DNA"/>
</dbReference>
<keyword evidence="5 9" id="KW-0067">ATP-binding</keyword>
<dbReference type="Pfam" id="PF12423">
    <property type="entry name" value="KIF1B"/>
    <property type="match status" value="1"/>
</dbReference>
<evidence type="ECO:0000256" key="7">
    <source>
        <dbReference type="ARBA" id="ARBA00023175"/>
    </source>
</evidence>